<dbReference type="Proteomes" id="UP000619761">
    <property type="component" value="Unassembled WGS sequence"/>
</dbReference>
<evidence type="ECO:0000259" key="6">
    <source>
        <dbReference type="SMART" id="SM01360"/>
    </source>
</evidence>
<dbReference type="Pfam" id="PF01835">
    <property type="entry name" value="MG2"/>
    <property type="match status" value="1"/>
</dbReference>
<feature type="region of interest" description="Disordered" evidence="3">
    <location>
        <begin position="1868"/>
        <end position="1922"/>
    </location>
</feature>
<evidence type="ECO:0000259" key="5">
    <source>
        <dbReference type="SMART" id="SM01359"/>
    </source>
</evidence>
<accession>A0ABQ3BBQ9</accession>
<dbReference type="InterPro" id="IPR001599">
    <property type="entry name" value="Macroglobln_a2"/>
</dbReference>
<reference evidence="8" key="1">
    <citation type="journal article" date="2019" name="Int. J. Syst. Evol. Microbiol.">
        <title>The Global Catalogue of Microorganisms (GCM) 10K type strain sequencing project: providing services to taxonomists for standard genome sequencing and annotation.</title>
        <authorList>
            <consortium name="The Broad Institute Genomics Platform"/>
            <consortium name="The Broad Institute Genome Sequencing Center for Infectious Disease"/>
            <person name="Wu L."/>
            <person name="Ma J."/>
        </authorList>
    </citation>
    <scope>NUCLEOTIDE SEQUENCE [LARGE SCALE GENOMIC DNA]</scope>
    <source>
        <strain evidence="8">KCTC 32239</strain>
    </source>
</reference>
<sequence>MVAARVAAVGALIGKGLKKGLAALQWLARGLFGEMHWNLPPWMRWSGNHLTNAGALIKRKPKASMAGFAALVALTAGGLFAYQWYKHLPKPVYPQCEVSAPALTTYPDDKQKIHPLVLKCNESIAPLEAVGKPVAKGVTLKPKIAGQWVWENDRKLVFTPAADWPVGQRFDLGLAKDKLLASQVRLEKYDYEFKTAPFTVQITENQFYQDPTDPAQKKLVANVHFSHSVNTEEFEKHVQLSLAKDAAFLGLSNDSTGFTVNYDKLKLNAYIHSHSLSLPREDTPMTLTLKKGIHASRGGDGTSDDLSSNITIPGRYSLRFNNFGMILADNEKLEPEQVLIFNSNAPVTDSSLDKKIKAWVLPEFHPDEKIQISRKYPFNWRSDYVDQKILAGAEPLPLNLLPSDDSQQALHSYQFKAPVGRYIYVEVAPGIIAVGGTQSPQASVEVFRVKPYESSLKLLGDGVILGLNGERKIGFVSRALDAVELEVGRLLPNQLHQLLAQTGGELNIPGDYEGWQEDRIVERFSEVRPTLGNAPGKPVYDNLDLSGYFKSDSPGHSKLGIFLVRSKGLTLNDQTKKGSQTRKDYNNTDKRDGRLLLVTDLGILVKTNKDGSQNVYVQSISKGEPVAGARVELIGRNGLALETRTTDASGKVELPKFSDQYRREKTPLLILARHDEDMSFLPYNNYSRRLNFSRFDTGGVDTEIDPNSLSSYIFSDRGLYRPGEEIHLGNIVRTQDWKSALEGVPLELEILDPRGMQAYRQAFNAKATGFNEFSWKPSVSAPTGTYSAMVYLVKSGHRDRMLGSTTIKVQEFEPDRLKVTASLSEQPVTGWLNPDKVKANVQAMNLFGTPAANRRVAASMTLSPTVPSFAGYADYKFYDPNKFNEGSEQALPDGKTDDKGQATFDLSLNRFAKATYRLSILARVFEPEGGRNVAAVSDVLVSSSAYLVGVKKTDADLSFITKSSKQSSQWIALNPELKGQQVDGLTLEWVQRKYVSVLMKQDNGTYRYQSRLKETLRDSHPQSLAAKGSDISLPTDEPGDFALVLRNAEGQELNRLSYSVIGQGNLSRSLERNAELQLKLNKTEYSPGDSIEISIQAPYTGAGLITLERDKVFAHQWFKTDTTSSVQHITIPANFEGNGYVTVQFVRSLNSEEVFTSPLSYGALPFKMSLAPRTQVLMLKAPELIKPGETLELELQAPTASQAVIYAVDEGILQVARYKAPDPLAFFFQKSRLEVDSSQILDLILPEFSQLLKASAPGGDGDGALGRNLNPFKNKRKAPAVYWSGLVDVSPSGTKVSYKVPDYFNGKLHLFAVSVDHDTIGVTEGGAEVRGDLIITPNVPVMLAPGDEVDVSFGLANNLKAGSGKVDISLKTSANIEVVGDAKQSLDIAAGKEGQGSFHIRAKDTPGAATLTFVATTGAAKAQLEEGLSVRPAAPYRTAITTGRTESDKKQLLLTRKLYDPFRTVNVTAAYTPLAWASGLQQYLNDYPYSCTEQLVSMGLPALLFSQHPDLGQLKGNGSVNGVIQMLQGRQNEEGAFGLWSASTRVANWPSLWAIHYMIEAKDRNQQVPLGLFNRSQVWLHSMAQPWGNNMDEMRQRAYAIYLLSRLGVQTGSLLSSLQQELNSRYQDVWPTDITAAYISASQHLLQQVSLAQKTIKTVPWNNKTYSSDVYYDALGHQSQLLYIYARHFPEALSKIPTTVLDDMGQRLSNREYSSLSAAYLLLALTQYGEAAADHVTQPVKISAINLNDALQALASSSNLLKKADIPQNTKGVQLNQDTKLPLFYSLVESGFDQQSANLPEVKQGLEIQREYLDTTGKPLEQIKVGEEFLVRLRLRTMNKDYLSQVAVVDLLPGGVEPVINRMVLPTPARVNEESEEQVANEGDENVEGEGDMEGQEEGDQAVEDSGEDEGSGDTPLDPDGAATTVYYIPGFSGEPGQSTWQADFADLRDDRVVVYGHLTKDMVTFTYRVRATNTGSYQTPAAYAEAMYEPNLFARTKASKFKVVKP</sequence>
<evidence type="ECO:0000313" key="7">
    <source>
        <dbReference type="EMBL" id="GGY83330.1"/>
    </source>
</evidence>
<keyword evidence="8" id="KW-1185">Reference proteome</keyword>
<name>A0ABQ3BBQ9_9GAMM</name>
<dbReference type="InterPro" id="IPR011625">
    <property type="entry name" value="A2M_N_BRD"/>
</dbReference>
<keyword evidence="4" id="KW-0472">Membrane</keyword>
<dbReference type="RefSeq" id="WP_189420112.1">
    <property type="nucleotide sequence ID" value="NZ_BMYZ01000003.1"/>
</dbReference>
<dbReference type="EMBL" id="BMYZ01000003">
    <property type="protein sequence ID" value="GGY83330.1"/>
    <property type="molecule type" value="Genomic_DNA"/>
</dbReference>
<evidence type="ECO:0000256" key="1">
    <source>
        <dbReference type="ARBA" id="ARBA00010556"/>
    </source>
</evidence>
<proteinExistence type="inferred from homology"/>
<dbReference type="Pfam" id="PF11974">
    <property type="entry name" value="bMG3"/>
    <property type="match status" value="1"/>
</dbReference>
<evidence type="ECO:0000256" key="2">
    <source>
        <dbReference type="ARBA" id="ARBA00022729"/>
    </source>
</evidence>
<evidence type="ECO:0000256" key="4">
    <source>
        <dbReference type="SAM" id="Phobius"/>
    </source>
</evidence>
<dbReference type="Pfam" id="PF17973">
    <property type="entry name" value="bMG10"/>
    <property type="match status" value="2"/>
</dbReference>
<dbReference type="Gene3D" id="1.50.10.20">
    <property type="match status" value="1"/>
</dbReference>
<dbReference type="PANTHER" id="PTHR40094">
    <property type="entry name" value="ALPHA-2-MACROGLOBULIN HOMOLOG"/>
    <property type="match status" value="1"/>
</dbReference>
<keyword evidence="2" id="KW-0732">Signal</keyword>
<evidence type="ECO:0000313" key="8">
    <source>
        <dbReference type="Proteomes" id="UP000619761"/>
    </source>
</evidence>
<comment type="similarity">
    <text evidence="1">Belongs to the protease inhibitor I39 (alpha-2-macroglobulin) family. Bacterial alpha-2-macroglobulin subfamily.</text>
</comment>
<comment type="caution">
    <text evidence="7">The sequence shown here is derived from an EMBL/GenBank/DDBJ whole genome shotgun (WGS) entry which is preliminary data.</text>
</comment>
<dbReference type="InterPro" id="IPR041246">
    <property type="entry name" value="Bact_MG10"/>
</dbReference>
<evidence type="ECO:0000256" key="3">
    <source>
        <dbReference type="SAM" id="MobiDB-lite"/>
    </source>
</evidence>
<dbReference type="Pfam" id="PF00207">
    <property type="entry name" value="A2M"/>
    <property type="match status" value="1"/>
</dbReference>
<dbReference type="InterPro" id="IPR008930">
    <property type="entry name" value="Terpenoid_cyclase/PrenylTrfase"/>
</dbReference>
<feature type="domain" description="Alpha-2-macroglobulin" evidence="6">
    <location>
        <begin position="1280"/>
        <end position="1370"/>
    </location>
</feature>
<keyword evidence="4" id="KW-1133">Transmembrane helix</keyword>
<dbReference type="SUPFAM" id="SSF48239">
    <property type="entry name" value="Terpenoid cyclases/Protein prenyltransferases"/>
    <property type="match status" value="1"/>
</dbReference>
<dbReference type="SMART" id="SM01359">
    <property type="entry name" value="A2M_N_2"/>
    <property type="match status" value="1"/>
</dbReference>
<organism evidence="7 8">
    <name type="scientific">Cellvibrio zantedeschiae</name>
    <dbReference type="NCBI Taxonomy" id="1237077"/>
    <lineage>
        <taxon>Bacteria</taxon>
        <taxon>Pseudomonadati</taxon>
        <taxon>Pseudomonadota</taxon>
        <taxon>Gammaproteobacteria</taxon>
        <taxon>Cellvibrionales</taxon>
        <taxon>Cellvibrionaceae</taxon>
        <taxon>Cellvibrio</taxon>
    </lineage>
</organism>
<dbReference type="InterPro" id="IPR002890">
    <property type="entry name" value="MG2"/>
</dbReference>
<dbReference type="SMART" id="SM01360">
    <property type="entry name" value="A2M"/>
    <property type="match status" value="1"/>
</dbReference>
<feature type="transmembrane region" description="Helical" evidence="4">
    <location>
        <begin position="65"/>
        <end position="85"/>
    </location>
</feature>
<dbReference type="Pfam" id="PF17972">
    <property type="entry name" value="bMG5"/>
    <property type="match status" value="1"/>
</dbReference>
<gene>
    <name evidence="7" type="ORF">GCM10011613_30270</name>
</gene>
<dbReference type="InterPro" id="IPR021868">
    <property type="entry name" value="Alpha_2_Macroglob_MG3"/>
</dbReference>
<dbReference type="PANTHER" id="PTHR40094:SF1">
    <property type="entry name" value="UBIQUITIN DOMAIN-CONTAINING PROTEIN"/>
    <property type="match status" value="1"/>
</dbReference>
<dbReference type="InterPro" id="IPR041203">
    <property type="entry name" value="Bact_A2M_MG5"/>
</dbReference>
<dbReference type="InterPro" id="IPR051802">
    <property type="entry name" value="YfhM-like"/>
</dbReference>
<protein>
    <submittedName>
        <fullName evidence="7">Alpha-2-macroglobulin</fullName>
    </submittedName>
</protein>
<dbReference type="Gene3D" id="2.60.40.1930">
    <property type="match status" value="1"/>
</dbReference>
<dbReference type="Pfam" id="PF07703">
    <property type="entry name" value="A2M_BRD"/>
    <property type="match status" value="1"/>
</dbReference>
<dbReference type="Gene3D" id="2.60.40.3710">
    <property type="match status" value="1"/>
</dbReference>
<feature type="compositionally biased region" description="Acidic residues" evidence="3">
    <location>
        <begin position="1874"/>
        <end position="1912"/>
    </location>
</feature>
<feature type="domain" description="Alpha-2-macroglobulin bait region" evidence="5">
    <location>
        <begin position="1076"/>
        <end position="1215"/>
    </location>
</feature>
<keyword evidence="4" id="KW-0812">Transmembrane</keyword>